<dbReference type="RefSeq" id="WP_247262486.1">
    <property type="nucleotide sequence ID" value="NZ_JALJQZ010000052.1"/>
</dbReference>
<gene>
    <name evidence="1" type="ORF">ACFOVS_05650</name>
</gene>
<name>A0ABV8E5L0_9HYPH</name>
<protein>
    <submittedName>
        <fullName evidence="1">Uncharacterized protein</fullName>
    </submittedName>
</protein>
<dbReference type="Proteomes" id="UP001595697">
    <property type="component" value="Unassembled WGS sequence"/>
</dbReference>
<organism evidence="1 2">
    <name type="scientific">Rhizobium lemnae</name>
    <dbReference type="NCBI Taxonomy" id="1214924"/>
    <lineage>
        <taxon>Bacteria</taxon>
        <taxon>Pseudomonadati</taxon>
        <taxon>Pseudomonadota</taxon>
        <taxon>Alphaproteobacteria</taxon>
        <taxon>Hyphomicrobiales</taxon>
        <taxon>Rhizobiaceae</taxon>
        <taxon>Rhizobium/Agrobacterium group</taxon>
        <taxon>Rhizobium</taxon>
    </lineage>
</organism>
<evidence type="ECO:0000313" key="2">
    <source>
        <dbReference type="Proteomes" id="UP001595697"/>
    </source>
</evidence>
<accession>A0ABV8E5L0</accession>
<reference evidence="2" key="1">
    <citation type="journal article" date="2019" name="Int. J. Syst. Evol. Microbiol.">
        <title>The Global Catalogue of Microorganisms (GCM) 10K type strain sequencing project: providing services to taxonomists for standard genome sequencing and annotation.</title>
        <authorList>
            <consortium name="The Broad Institute Genomics Platform"/>
            <consortium name="The Broad Institute Genome Sequencing Center for Infectious Disease"/>
            <person name="Wu L."/>
            <person name="Ma J."/>
        </authorList>
    </citation>
    <scope>NUCLEOTIDE SEQUENCE [LARGE SCALE GENOMIC DNA]</scope>
    <source>
        <strain evidence="2">TBRC 5781</strain>
    </source>
</reference>
<sequence length="147" mass="15783">MSENGTNELGANDGEVPGMTLSGSFLDHLDFVEEASLSLLVSVGELDETHAKILVPFISMKVLGSKLHEDEPSLPIFSTTLALEDTAYLLSDFSQELATALDELAILNSGPVKVEQRRLDLVKQFIGEAASALAHCKSLVEKLEVLG</sequence>
<dbReference type="EMBL" id="JBHSBD010000022">
    <property type="protein sequence ID" value="MFC3967613.1"/>
    <property type="molecule type" value="Genomic_DNA"/>
</dbReference>
<evidence type="ECO:0000313" key="1">
    <source>
        <dbReference type="EMBL" id="MFC3967613.1"/>
    </source>
</evidence>
<comment type="caution">
    <text evidence="1">The sequence shown here is derived from an EMBL/GenBank/DDBJ whole genome shotgun (WGS) entry which is preliminary data.</text>
</comment>
<keyword evidence="2" id="KW-1185">Reference proteome</keyword>
<proteinExistence type="predicted"/>